<organism evidence="1 2">
    <name type="scientific">Passalora fulva</name>
    <name type="common">Tomato leaf mold</name>
    <name type="synonym">Cladosporium fulvum</name>
    <dbReference type="NCBI Taxonomy" id="5499"/>
    <lineage>
        <taxon>Eukaryota</taxon>
        <taxon>Fungi</taxon>
        <taxon>Dikarya</taxon>
        <taxon>Ascomycota</taxon>
        <taxon>Pezizomycotina</taxon>
        <taxon>Dothideomycetes</taxon>
        <taxon>Dothideomycetidae</taxon>
        <taxon>Mycosphaerellales</taxon>
        <taxon>Mycosphaerellaceae</taxon>
        <taxon>Fulvia</taxon>
    </lineage>
</organism>
<evidence type="ECO:0000313" key="1">
    <source>
        <dbReference type="EMBL" id="UJO13108.1"/>
    </source>
</evidence>
<dbReference type="KEGG" id="ffu:CLAFUR5_03407"/>
<protein>
    <submittedName>
        <fullName evidence="1">Uncharacterized protein</fullName>
    </submittedName>
</protein>
<sequence length="400" mass="44248">MSTTFRTCKYKPDALVSALYDPIAATHPFHSGEVLSFRVQDDGSDRHMYNIGTRPFDSKSAKSTLSLLFASLAHSHVNYGDALPVFYIVGSDITIGANIPCAGGEVTLSPSASVLTIDYGNEAAGVPFFEVAVLSARTQIELKCAEDFAALNILLTTFRQHIGALPSPAANTMATFSQRKVQRLKDLLMHEATDSELHDIRDFLNKRPKKIQTACGLLKLPAELRYIIYEHVAEDAHAMCPKPIHEGSFQLEQRAVAELANERAMHLRDSFGGKVRPGLLGACKELFQEFHSIFYSSAHIDARLYYPGKGWRQVNAPAMLDYVVNDKHNVRLFSASTVYFGSDNLLDLEMRIETYVGNAMFWGILRMRDADNAICGVRLGVAVKSPPWSDRPYSAQAATP</sequence>
<dbReference type="EMBL" id="CP090164">
    <property type="protein sequence ID" value="UJO13108.1"/>
    <property type="molecule type" value="Genomic_DNA"/>
</dbReference>
<reference evidence="1" key="1">
    <citation type="submission" date="2021-12" db="EMBL/GenBank/DDBJ databases">
        <authorList>
            <person name="Zaccaron A."/>
            <person name="Stergiopoulos I."/>
        </authorList>
    </citation>
    <scope>NUCLEOTIDE SEQUENCE</scope>
    <source>
        <strain evidence="1">Race5_Kim</strain>
    </source>
</reference>
<gene>
    <name evidence="1" type="ORF">CLAFUR5_03407</name>
</gene>
<dbReference type="GeneID" id="71983285"/>
<proteinExistence type="predicted"/>
<reference evidence="1" key="2">
    <citation type="journal article" date="2022" name="Microb. Genom.">
        <title>A chromosome-scale genome assembly of the tomato pathogen Cladosporium fulvum reveals a compartmentalized genome architecture and the presence of a dispensable chromosome.</title>
        <authorList>
            <person name="Zaccaron A.Z."/>
            <person name="Chen L.H."/>
            <person name="Samaras A."/>
            <person name="Stergiopoulos I."/>
        </authorList>
    </citation>
    <scope>NUCLEOTIDE SEQUENCE</scope>
    <source>
        <strain evidence="1">Race5_Kim</strain>
    </source>
</reference>
<dbReference type="OrthoDB" id="3650688at2759"/>
<evidence type="ECO:0000313" key="2">
    <source>
        <dbReference type="Proteomes" id="UP000756132"/>
    </source>
</evidence>
<accession>A0A9Q8P4M1</accession>
<dbReference type="RefSeq" id="XP_047757474.1">
    <property type="nucleotide sequence ID" value="XM_047902555.1"/>
</dbReference>
<keyword evidence="2" id="KW-1185">Reference proteome</keyword>
<dbReference type="AlphaFoldDB" id="A0A9Q8P4M1"/>
<name>A0A9Q8P4M1_PASFU</name>
<dbReference type="Proteomes" id="UP000756132">
    <property type="component" value="Chromosome 2"/>
</dbReference>